<evidence type="ECO:0000313" key="4">
    <source>
        <dbReference type="EMBL" id="TNC21672.1"/>
    </source>
</evidence>
<feature type="transmembrane region" description="Helical" evidence="2">
    <location>
        <begin position="49"/>
        <end position="70"/>
    </location>
</feature>
<evidence type="ECO:0000313" key="5">
    <source>
        <dbReference type="Proteomes" id="UP000305546"/>
    </source>
</evidence>
<sequence>MRSTQVRRFSTYALRAATVLLAFLASGAGVANAAGDQIAPATETMSFGLLGPVGLAAVVLGVVGMTLGVIRQRRKAAQAHAEPEVSAEESTRPLTPYRRPTL</sequence>
<dbReference type="AlphaFoldDB" id="A0A5C4LXK3"/>
<evidence type="ECO:0000256" key="1">
    <source>
        <dbReference type="SAM" id="MobiDB-lite"/>
    </source>
</evidence>
<evidence type="ECO:0000256" key="3">
    <source>
        <dbReference type="SAM" id="SignalP"/>
    </source>
</evidence>
<evidence type="ECO:0000256" key="2">
    <source>
        <dbReference type="SAM" id="Phobius"/>
    </source>
</evidence>
<feature type="signal peptide" evidence="3">
    <location>
        <begin position="1"/>
        <end position="33"/>
    </location>
</feature>
<keyword evidence="2" id="KW-0812">Transmembrane</keyword>
<dbReference type="Proteomes" id="UP000305546">
    <property type="component" value="Unassembled WGS sequence"/>
</dbReference>
<dbReference type="EMBL" id="VDFW01000032">
    <property type="protein sequence ID" value="TNC21672.1"/>
    <property type="molecule type" value="Genomic_DNA"/>
</dbReference>
<proteinExistence type="predicted"/>
<keyword evidence="2" id="KW-0472">Membrane</keyword>
<feature type="chain" id="PRO_5022864870" description="DUF1049 domain-containing protein" evidence="3">
    <location>
        <begin position="34"/>
        <end position="102"/>
    </location>
</feature>
<name>A0A5C4LXK3_9PSEU</name>
<feature type="region of interest" description="Disordered" evidence="1">
    <location>
        <begin position="78"/>
        <end position="102"/>
    </location>
</feature>
<reference evidence="4 5" key="1">
    <citation type="submission" date="2019-06" db="EMBL/GenBank/DDBJ databases">
        <title>Amycolatopsis alkalitolerans sp. nov., isolated from Gastrodia elata Blume.</title>
        <authorList>
            <person name="Narsing Rao M.P."/>
            <person name="Li W.J."/>
        </authorList>
    </citation>
    <scope>NUCLEOTIDE SEQUENCE [LARGE SCALE GENOMIC DNA]</scope>
    <source>
        <strain evidence="4 5">SYSUP0005</strain>
    </source>
</reference>
<comment type="caution">
    <text evidence="4">The sequence shown here is derived from an EMBL/GenBank/DDBJ whole genome shotgun (WGS) entry which is preliminary data.</text>
</comment>
<accession>A0A5C4LXK3</accession>
<keyword evidence="2" id="KW-1133">Transmembrane helix</keyword>
<keyword evidence="3" id="KW-0732">Signal</keyword>
<keyword evidence="5" id="KW-1185">Reference proteome</keyword>
<protein>
    <recommendedName>
        <fullName evidence="6">DUF1049 domain-containing protein</fullName>
    </recommendedName>
</protein>
<evidence type="ECO:0008006" key="6">
    <source>
        <dbReference type="Google" id="ProtNLM"/>
    </source>
</evidence>
<organism evidence="4 5">
    <name type="scientific">Amycolatopsis alkalitolerans</name>
    <dbReference type="NCBI Taxonomy" id="2547244"/>
    <lineage>
        <taxon>Bacteria</taxon>
        <taxon>Bacillati</taxon>
        <taxon>Actinomycetota</taxon>
        <taxon>Actinomycetes</taxon>
        <taxon>Pseudonocardiales</taxon>
        <taxon>Pseudonocardiaceae</taxon>
        <taxon>Amycolatopsis</taxon>
    </lineage>
</organism>
<gene>
    <name evidence="4" type="ORF">FG385_27525</name>
</gene>